<dbReference type="AlphaFoldDB" id="A0ABD2KXF9"/>
<keyword evidence="6" id="KW-1185">Reference proteome</keyword>
<protein>
    <submittedName>
        <fullName evidence="5">Uncharacterized protein</fullName>
    </submittedName>
</protein>
<feature type="region of interest" description="Disordered" evidence="4">
    <location>
        <begin position="497"/>
        <end position="568"/>
    </location>
</feature>
<dbReference type="InterPro" id="IPR012295">
    <property type="entry name" value="TBP_dom_sf"/>
</dbReference>
<feature type="compositionally biased region" description="Polar residues" evidence="4">
    <location>
        <begin position="471"/>
        <end position="480"/>
    </location>
</feature>
<dbReference type="SUPFAM" id="SSF55945">
    <property type="entry name" value="TATA-box binding protein-like"/>
    <property type="match status" value="1"/>
</dbReference>
<feature type="compositionally biased region" description="Polar residues" evidence="4">
    <location>
        <begin position="524"/>
        <end position="540"/>
    </location>
</feature>
<sequence>MDHIMATDWIHNAYPEQALGGGDEHINGNVNWLQIMDDEQNGEREMQSEVDEANKMKKAQNVKEIPRKCSCGGSGQSQQQQQQQREKTEMPLIEHLCERYKCLTKELEVLFQNLKSRRQILQHMRFNVRLRTNYLRPANRNFVVQCNDLSSLSASEAFAMRGYLGITVQTYFYVKHGVRLRHPNLPFTFKVLKRQLNKPEFLAIAHNGVNVEWNPRRFHAIIMRLRYPRRTVASLIFQSGRVVLTGVQHPDRAKKEAKRVLRRLRASLRCANIETTFSLLILPSEKSWNSIAESVDHKARDNNFQWPSTHEKGTWAAVAATGEESRARAQTGANARDGNEMVQAEAISEREGGVALAAAAKNALSESGSEVDQQHQQVVVMARGGAISNGDGARAKAEATGGAKSVVETKITEHHGEERLAAATAVIHREERREERRKTRVRHRGRQQGGEERHQEGGHRQYRPTERHNPNFHSSLQLNLPPNRFKGREQEERIYHSRDGLMGQSNNRQGEERQQGGGHRQYRPTESPNDNFYSSLQLNLPPNRLEEREQEERIHHSRDDLMGQSNNQQMRKRIQRECFCTC</sequence>
<dbReference type="InterPro" id="IPR000814">
    <property type="entry name" value="TBP"/>
</dbReference>
<dbReference type="GO" id="GO:0003677">
    <property type="term" value="F:DNA binding"/>
    <property type="evidence" value="ECO:0007669"/>
    <property type="project" value="UniProtKB-KW"/>
</dbReference>
<name>A0ABD2KXF9_9BILA</name>
<feature type="compositionally biased region" description="Basic and acidic residues" evidence="4">
    <location>
        <begin position="449"/>
        <end position="469"/>
    </location>
</feature>
<keyword evidence="2" id="KW-0238">DNA-binding</keyword>
<accession>A0ABD2KXF9</accession>
<dbReference type="EMBL" id="JBICBT010000614">
    <property type="protein sequence ID" value="KAL3107598.1"/>
    <property type="molecule type" value="Genomic_DNA"/>
</dbReference>
<evidence type="ECO:0000313" key="5">
    <source>
        <dbReference type="EMBL" id="KAL3107598.1"/>
    </source>
</evidence>
<evidence type="ECO:0000256" key="2">
    <source>
        <dbReference type="ARBA" id="ARBA00023125"/>
    </source>
</evidence>
<evidence type="ECO:0000313" key="6">
    <source>
        <dbReference type="Proteomes" id="UP001620626"/>
    </source>
</evidence>
<feature type="compositionally biased region" description="Basic and acidic residues" evidence="4">
    <location>
        <begin position="544"/>
        <end position="561"/>
    </location>
</feature>
<dbReference type="Pfam" id="PF00352">
    <property type="entry name" value="TBP"/>
    <property type="match status" value="1"/>
</dbReference>
<dbReference type="SUPFAM" id="SSF101690">
    <property type="entry name" value="PAZ domain"/>
    <property type="match status" value="1"/>
</dbReference>
<comment type="caution">
    <text evidence="5">The sequence shown here is derived from an EMBL/GenBank/DDBJ whole genome shotgun (WGS) entry which is preliminary data.</text>
</comment>
<keyword evidence="3" id="KW-0804">Transcription</keyword>
<evidence type="ECO:0000256" key="3">
    <source>
        <dbReference type="ARBA" id="ARBA00023163"/>
    </source>
</evidence>
<evidence type="ECO:0000256" key="4">
    <source>
        <dbReference type="SAM" id="MobiDB-lite"/>
    </source>
</evidence>
<reference evidence="5 6" key="1">
    <citation type="submission" date="2024-10" db="EMBL/GenBank/DDBJ databases">
        <authorList>
            <person name="Kim D."/>
        </authorList>
    </citation>
    <scope>NUCLEOTIDE SEQUENCE [LARGE SCALE GENOMIC DNA]</scope>
    <source>
        <strain evidence="5">BH-2024</strain>
    </source>
</reference>
<dbReference type="PANTHER" id="PTHR10126">
    <property type="entry name" value="TATA-BOX BINDING PROTEIN"/>
    <property type="match status" value="1"/>
</dbReference>
<dbReference type="InterPro" id="IPR036085">
    <property type="entry name" value="PAZ_dom_sf"/>
</dbReference>
<feature type="region of interest" description="Disordered" evidence="4">
    <location>
        <begin position="428"/>
        <end position="484"/>
    </location>
</feature>
<dbReference type="Gene3D" id="3.30.310.10">
    <property type="entry name" value="TATA-Binding Protein"/>
    <property type="match status" value="1"/>
</dbReference>
<comment type="similarity">
    <text evidence="1">Belongs to the TBP family.</text>
</comment>
<dbReference type="Gene3D" id="2.170.260.10">
    <property type="entry name" value="paz domain"/>
    <property type="match status" value="1"/>
</dbReference>
<proteinExistence type="inferred from homology"/>
<gene>
    <name evidence="5" type="ORF">niasHT_013247</name>
</gene>
<dbReference type="CDD" id="cd02846">
    <property type="entry name" value="PAZ_argonaute_like"/>
    <property type="match status" value="1"/>
</dbReference>
<evidence type="ECO:0000256" key="1">
    <source>
        <dbReference type="ARBA" id="ARBA00005560"/>
    </source>
</evidence>
<feature type="compositionally biased region" description="Basic and acidic residues" evidence="4">
    <location>
        <begin position="428"/>
        <end position="437"/>
    </location>
</feature>
<dbReference type="Proteomes" id="UP001620626">
    <property type="component" value="Unassembled WGS sequence"/>
</dbReference>
<organism evidence="5 6">
    <name type="scientific">Heterodera trifolii</name>
    <dbReference type="NCBI Taxonomy" id="157864"/>
    <lineage>
        <taxon>Eukaryota</taxon>
        <taxon>Metazoa</taxon>
        <taxon>Ecdysozoa</taxon>
        <taxon>Nematoda</taxon>
        <taxon>Chromadorea</taxon>
        <taxon>Rhabditida</taxon>
        <taxon>Tylenchina</taxon>
        <taxon>Tylenchomorpha</taxon>
        <taxon>Tylenchoidea</taxon>
        <taxon>Heteroderidae</taxon>
        <taxon>Heteroderinae</taxon>
        <taxon>Heterodera</taxon>
    </lineage>
</organism>
<feature type="region of interest" description="Disordered" evidence="4">
    <location>
        <begin position="67"/>
        <end position="87"/>
    </location>
</feature>